<dbReference type="Proteomes" id="UP000251800">
    <property type="component" value="Unassembled WGS sequence"/>
</dbReference>
<accession>A0A363UK61</accession>
<sequence>MSVKHYLLTTEGEIREYDPERAAQVAARDTALPEFAGRDIHYVQVWVDDAPKGNELHVRTAGAIVHFDDTGRFEEATMPEDGDDTLRFAHDTCIQLALEQSYQEPYTLH</sequence>
<name>A0A363UK61_9GAMM</name>
<keyword evidence="2" id="KW-1185">Reference proteome</keyword>
<reference evidence="1 2" key="1">
    <citation type="submission" date="2018-05" db="EMBL/GenBank/DDBJ databases">
        <title>Abyssibacter profundi OUC007T gen. nov., sp. nov, a marine bacterium isolated from seawater of the Mariana Trench.</title>
        <authorList>
            <person name="Zhou S."/>
        </authorList>
    </citation>
    <scope>NUCLEOTIDE SEQUENCE [LARGE SCALE GENOMIC DNA]</scope>
    <source>
        <strain evidence="1 2">OUC007</strain>
    </source>
</reference>
<dbReference type="OrthoDB" id="7063690at2"/>
<dbReference type="EMBL" id="QEQK01000008">
    <property type="protein sequence ID" value="PWN55816.1"/>
    <property type="molecule type" value="Genomic_DNA"/>
</dbReference>
<organism evidence="1 2">
    <name type="scientific">Abyssibacter profundi</name>
    <dbReference type="NCBI Taxonomy" id="2182787"/>
    <lineage>
        <taxon>Bacteria</taxon>
        <taxon>Pseudomonadati</taxon>
        <taxon>Pseudomonadota</taxon>
        <taxon>Gammaproteobacteria</taxon>
        <taxon>Chromatiales</taxon>
        <taxon>Oceanococcaceae</taxon>
        <taxon>Abyssibacter</taxon>
    </lineage>
</organism>
<dbReference type="RefSeq" id="WP_109720427.1">
    <property type="nucleotide sequence ID" value="NZ_QEQK01000008.1"/>
</dbReference>
<evidence type="ECO:0000313" key="1">
    <source>
        <dbReference type="EMBL" id="PWN55816.1"/>
    </source>
</evidence>
<protein>
    <submittedName>
        <fullName evidence="1">Uncharacterized protein</fullName>
    </submittedName>
</protein>
<gene>
    <name evidence="1" type="ORF">DEH80_10370</name>
</gene>
<proteinExistence type="predicted"/>
<comment type="caution">
    <text evidence="1">The sequence shown here is derived from an EMBL/GenBank/DDBJ whole genome shotgun (WGS) entry which is preliminary data.</text>
</comment>
<evidence type="ECO:0000313" key="2">
    <source>
        <dbReference type="Proteomes" id="UP000251800"/>
    </source>
</evidence>
<dbReference type="AlphaFoldDB" id="A0A363UK61"/>